<dbReference type="InterPro" id="IPR051781">
    <property type="entry name" value="Metallo-dep_Hydrolase"/>
</dbReference>
<organism evidence="2 3">
    <name type="scientific">Sphingomicrobium clamense</name>
    <dbReference type="NCBI Taxonomy" id="2851013"/>
    <lineage>
        <taxon>Bacteria</taxon>
        <taxon>Pseudomonadati</taxon>
        <taxon>Pseudomonadota</taxon>
        <taxon>Alphaproteobacteria</taxon>
        <taxon>Sphingomonadales</taxon>
        <taxon>Sphingomonadaceae</taxon>
        <taxon>Sphingomicrobium</taxon>
    </lineage>
</organism>
<protein>
    <submittedName>
        <fullName evidence="2">Amidohydrolase family protein</fullName>
    </submittedName>
</protein>
<comment type="caution">
    <text evidence="2">The sequence shown here is derived from an EMBL/GenBank/DDBJ whole genome shotgun (WGS) entry which is preliminary data.</text>
</comment>
<dbReference type="PANTHER" id="PTHR43135">
    <property type="entry name" value="ALPHA-D-RIBOSE 1-METHYLPHOSPHONATE 5-TRIPHOSPHATE DIPHOSPHATASE"/>
    <property type="match status" value="1"/>
</dbReference>
<evidence type="ECO:0000313" key="3">
    <source>
        <dbReference type="Proteomes" id="UP000698028"/>
    </source>
</evidence>
<evidence type="ECO:0000313" key="2">
    <source>
        <dbReference type="EMBL" id="MBW0144129.1"/>
    </source>
</evidence>
<name>A0ABS6V3L0_9SPHN</name>
<dbReference type="Proteomes" id="UP000698028">
    <property type="component" value="Unassembled WGS sequence"/>
</dbReference>
<proteinExistence type="predicted"/>
<evidence type="ECO:0000259" key="1">
    <source>
        <dbReference type="Pfam" id="PF01979"/>
    </source>
</evidence>
<reference evidence="2 3" key="1">
    <citation type="submission" date="2021-07" db="EMBL/GenBank/DDBJ databases">
        <title>The draft genome sequence of Sphingomicrobium sp. B8.</title>
        <authorList>
            <person name="Mu L."/>
        </authorList>
    </citation>
    <scope>NUCLEOTIDE SEQUENCE [LARGE SCALE GENOMIC DNA]</scope>
    <source>
        <strain evidence="2 3">B8</strain>
    </source>
</reference>
<dbReference type="EMBL" id="JAHVAH010000001">
    <property type="protein sequence ID" value="MBW0144129.1"/>
    <property type="molecule type" value="Genomic_DNA"/>
</dbReference>
<feature type="domain" description="Amidohydrolase-related" evidence="1">
    <location>
        <begin position="66"/>
        <end position="455"/>
    </location>
</feature>
<accession>A0ABS6V3L0</accession>
<keyword evidence="3" id="KW-1185">Reference proteome</keyword>
<dbReference type="Pfam" id="PF01979">
    <property type="entry name" value="Amidohydro_1"/>
    <property type="match status" value="1"/>
</dbReference>
<dbReference type="PANTHER" id="PTHR43135:SF3">
    <property type="entry name" value="ALPHA-D-RIBOSE 1-METHYLPHOSPHONATE 5-TRIPHOSPHATE DIPHOSPHATASE"/>
    <property type="match status" value="1"/>
</dbReference>
<gene>
    <name evidence="2" type="ORF">KTQ36_02315</name>
</gene>
<sequence>MMALAMAGAPVEGDVLISDVTVIDPASETVTAGRDILIDEGRIVAIAPHGEGDLEAARVIDAAGHFVIPGLNDMHSHASFAPIHLSSLKLMHANGVTGVREMGSDCKDEGSIGMCLDAMRVSREQIANGELVGPKLLELSSAKIGMRRAPTKDPVELFYEPSSAEEARASVTFMRSRGAEILKISQEWTPEGFTAFMDAANEADVRVGGHIPMWTSTADAARMGVTSIEHARDLPMDCAAVGAEMRDQLKRKLSGEDLPWPDRRSIPGRAVAEHDAALCEEQVRAMAESGTYYVPTHLTREMDYRAVEDEYRNDPRMAYVPAMQQRHWNRDLDRTAQAPPELIEDLEDFYHLGLRTTKIAHDAGVKVLVGTDANDTMVFPGFSVHDEIANLVEAGLTPMQALAAATTVPADYFGRDDMGGVSEGMVADLVLLSASPIDDIANTTSIEAVIQDGRVSDRATLDALLDEVKAFAAGSGTDE</sequence>
<dbReference type="InterPro" id="IPR006680">
    <property type="entry name" value="Amidohydro-rel"/>
</dbReference>
<dbReference type="RefSeq" id="WP_218632152.1">
    <property type="nucleotide sequence ID" value="NZ_JAHVAH010000001.1"/>
</dbReference>